<dbReference type="InterPro" id="IPR013785">
    <property type="entry name" value="Aldolase_TIM"/>
</dbReference>
<keyword evidence="2" id="KW-1185">Reference proteome</keyword>
<protein>
    <submittedName>
        <fullName evidence="1">Uncharacterized protein</fullName>
    </submittedName>
</protein>
<reference evidence="1 2" key="1">
    <citation type="submission" date="2017-06" db="EMBL/GenBank/DDBJ databases">
        <title>Neisseria chenwenguii sp. nov., isolated from the intestinal contents of Tibetan Plateau Pika in Yushu, Qinghai Province, China.</title>
        <authorList>
            <person name="Zhang G."/>
        </authorList>
    </citation>
    <scope>NUCLEOTIDE SEQUENCE [LARGE SCALE GENOMIC DNA]</scope>
    <source>
        <strain evidence="1 2">10023</strain>
    </source>
</reference>
<dbReference type="EMBL" id="CP022278">
    <property type="protein sequence ID" value="ASK26638.1"/>
    <property type="molecule type" value="Genomic_DNA"/>
</dbReference>
<dbReference type="AlphaFoldDB" id="A0A220RZS4"/>
<dbReference type="RefSeq" id="WP_089035360.1">
    <property type="nucleotide sequence ID" value="NZ_CP022278.1"/>
</dbReference>
<organism evidence="1 2">
    <name type="scientific">Neisseria chenwenguii</name>
    <dbReference type="NCBI Taxonomy" id="1853278"/>
    <lineage>
        <taxon>Bacteria</taxon>
        <taxon>Pseudomonadati</taxon>
        <taxon>Pseudomonadota</taxon>
        <taxon>Betaproteobacteria</taxon>
        <taxon>Neisseriales</taxon>
        <taxon>Neisseriaceae</taxon>
        <taxon>Neisseria</taxon>
    </lineage>
</organism>
<name>A0A220RZS4_9NEIS</name>
<evidence type="ECO:0000313" key="1">
    <source>
        <dbReference type="EMBL" id="ASK26638.1"/>
    </source>
</evidence>
<gene>
    <name evidence="1" type="ORF">BG910_01775</name>
</gene>
<proteinExistence type="predicted"/>
<dbReference type="KEGG" id="nei:BG910_01775"/>
<accession>A0A220RZS4</accession>
<dbReference type="PANTHER" id="PTHR32332:SF20">
    <property type="entry name" value="2-NITROPROPANE DIOXYGENASE-LIKE PROTEIN"/>
    <property type="match status" value="1"/>
</dbReference>
<dbReference type="SUPFAM" id="SSF51412">
    <property type="entry name" value="Inosine monophosphate dehydrogenase (IMPDH)"/>
    <property type="match status" value="2"/>
</dbReference>
<dbReference type="PANTHER" id="PTHR32332">
    <property type="entry name" value="2-NITROPROPANE DIOXYGENASE"/>
    <property type="match status" value="1"/>
</dbReference>
<dbReference type="Proteomes" id="UP000198238">
    <property type="component" value="Chromosome"/>
</dbReference>
<dbReference type="Pfam" id="PF03060">
    <property type="entry name" value="NMO"/>
    <property type="match status" value="1"/>
</dbReference>
<evidence type="ECO:0000313" key="2">
    <source>
        <dbReference type="Proteomes" id="UP000198238"/>
    </source>
</evidence>
<sequence length="171" mass="18392">MQNRITQILNIKYPIVQAPMSWMTDAKLVAAVAEAGGVADVRGVRAAFALGAEGVWVGTAFLATTESRMADNVKELLVKMTANDLHIYRTNPAYYRSVPTALSARLVAMDAQGVSRDEIEKASKAGTGMCLGMLEGDLENGYISVGNGVSLIKEIRPVKALIDDLMQDFKA</sequence>
<dbReference type="Gene3D" id="3.20.20.70">
    <property type="entry name" value="Aldolase class I"/>
    <property type="match status" value="2"/>
</dbReference>